<dbReference type="Proteomes" id="UP000236630">
    <property type="component" value="Unassembled WGS sequence"/>
</dbReference>
<accession>A0A2H5QFZ7</accession>
<organism evidence="2 3">
    <name type="scientific">Citrus unshiu</name>
    <name type="common">Satsuma mandarin</name>
    <name type="synonym">Citrus nobilis var. unshiu</name>
    <dbReference type="NCBI Taxonomy" id="55188"/>
    <lineage>
        <taxon>Eukaryota</taxon>
        <taxon>Viridiplantae</taxon>
        <taxon>Streptophyta</taxon>
        <taxon>Embryophyta</taxon>
        <taxon>Tracheophyta</taxon>
        <taxon>Spermatophyta</taxon>
        <taxon>Magnoliopsida</taxon>
        <taxon>eudicotyledons</taxon>
        <taxon>Gunneridae</taxon>
        <taxon>Pentapetalae</taxon>
        <taxon>rosids</taxon>
        <taxon>malvids</taxon>
        <taxon>Sapindales</taxon>
        <taxon>Rutaceae</taxon>
        <taxon>Aurantioideae</taxon>
        <taxon>Citrus</taxon>
    </lineage>
</organism>
<dbReference type="EMBL" id="BDQV01000357">
    <property type="protein sequence ID" value="GAY63554.1"/>
    <property type="molecule type" value="Genomic_DNA"/>
</dbReference>
<dbReference type="PANTHER" id="PTHR34145">
    <property type="entry name" value="OS02G0105600 PROTEIN"/>
    <property type="match status" value="1"/>
</dbReference>
<dbReference type="InterPro" id="IPR053772">
    <property type="entry name" value="At1g61320/At1g61330-like"/>
</dbReference>
<dbReference type="STRING" id="55188.A0A2H5QFZ7"/>
<gene>
    <name evidence="2" type="ORF">CUMW_226530</name>
</gene>
<evidence type="ECO:0000259" key="1">
    <source>
        <dbReference type="PROSITE" id="PS50181"/>
    </source>
</evidence>
<dbReference type="InterPro" id="IPR053781">
    <property type="entry name" value="F-box_AtFBL13-like"/>
</dbReference>
<feature type="domain" description="F-box" evidence="1">
    <location>
        <begin position="7"/>
        <end position="60"/>
    </location>
</feature>
<sequence>MESLSHIDRISNLPEPILHHILSFLPFTQTVQTRVLSRTWKRAWHTFSVLKFDSDFFHQVFLEDSNDGSEAGKQKLREIFNYIKETLRIRHNEMIRLMNFSLFVPGDSLEICLPYIDQCIFYALGCNVKELSLELLGNPRFNLPEIILCSNSIEILTLAGLKLESPRSVKLSSLTKLFLMRVDATDLVLQSLLIGCPLIEYLSLQLCPGLKNLELSGLTKLNKFEVCDAEELQRLCIIAQNVQEVSIQGPLPFQCKFNLASCKFLKYLRFALTHIKDEWLCNQISKFPLLESLLIAGCDDLKSINISSRSLKLLEIYDCLRLVEVKIVAPSLSIFKYSGDVITFQLGAITFSKSHLLFQTENSSSEWYAEHFKLLAMFYSVSKVVILRSQEGENVIVPEDLRRIQPSPLGNVDHLDCTVEAFKWRFAIKSAVDGFLWISPHSRTLSIRLGYPPMSSLKFCLKCLVDLTVNTSTGTGYESYNRNLLQFSYRRQAVYEGRIAQCCKSRPISCWWQCIEEVVIEYTYTGKAGNYAERHIFKGEDIWDKMDCLIDLQTQEILDWDF</sequence>
<dbReference type="InterPro" id="IPR055357">
    <property type="entry name" value="LRR_At1g61320_AtMIF1"/>
</dbReference>
<keyword evidence="3" id="KW-1185">Reference proteome</keyword>
<dbReference type="SUPFAM" id="SSF52058">
    <property type="entry name" value="L domain-like"/>
    <property type="match status" value="1"/>
</dbReference>
<dbReference type="Pfam" id="PF23622">
    <property type="entry name" value="LRR_At1g61320_AtMIF1"/>
    <property type="match status" value="2"/>
</dbReference>
<proteinExistence type="predicted"/>
<dbReference type="CDD" id="cd22160">
    <property type="entry name" value="F-box_AtFBL13-like"/>
    <property type="match status" value="1"/>
</dbReference>
<evidence type="ECO:0000313" key="2">
    <source>
        <dbReference type="EMBL" id="GAY63554.1"/>
    </source>
</evidence>
<dbReference type="InterPro" id="IPR001810">
    <property type="entry name" value="F-box_dom"/>
</dbReference>
<dbReference type="AlphaFoldDB" id="A0A2H5QFZ7"/>
<dbReference type="PANTHER" id="PTHR34145:SF28">
    <property type="entry name" value="F-BOX DOMAIN-CONTAINING PROTEIN"/>
    <property type="match status" value="1"/>
</dbReference>
<dbReference type="Gene3D" id="3.80.10.10">
    <property type="entry name" value="Ribonuclease Inhibitor"/>
    <property type="match status" value="1"/>
</dbReference>
<dbReference type="PROSITE" id="PS50181">
    <property type="entry name" value="FBOX"/>
    <property type="match status" value="1"/>
</dbReference>
<dbReference type="SUPFAM" id="SSF81383">
    <property type="entry name" value="F-box domain"/>
    <property type="match status" value="1"/>
</dbReference>
<evidence type="ECO:0000313" key="3">
    <source>
        <dbReference type="Proteomes" id="UP000236630"/>
    </source>
</evidence>
<protein>
    <recommendedName>
        <fullName evidence="1">F-box domain-containing protein</fullName>
    </recommendedName>
</protein>
<dbReference type="InterPro" id="IPR036047">
    <property type="entry name" value="F-box-like_dom_sf"/>
</dbReference>
<dbReference type="InterPro" id="IPR032675">
    <property type="entry name" value="LRR_dom_sf"/>
</dbReference>
<comment type="caution">
    <text evidence="2">The sequence shown here is derived from an EMBL/GenBank/DDBJ whole genome shotgun (WGS) entry which is preliminary data.</text>
</comment>
<name>A0A2H5QFZ7_CITUN</name>
<dbReference type="Pfam" id="PF00646">
    <property type="entry name" value="F-box"/>
    <property type="match status" value="1"/>
</dbReference>
<dbReference type="Gene3D" id="1.20.1280.50">
    <property type="match status" value="1"/>
</dbReference>
<reference evidence="2 3" key="1">
    <citation type="journal article" date="2017" name="Front. Genet.">
        <title>Draft sequencing of the heterozygous diploid genome of Satsuma (Citrus unshiu Marc.) using a hybrid assembly approach.</title>
        <authorList>
            <person name="Shimizu T."/>
            <person name="Tanizawa Y."/>
            <person name="Mochizuki T."/>
            <person name="Nagasaki H."/>
            <person name="Yoshioka T."/>
            <person name="Toyoda A."/>
            <person name="Fujiyama A."/>
            <person name="Kaminuma E."/>
            <person name="Nakamura Y."/>
        </authorList>
    </citation>
    <scope>NUCLEOTIDE SEQUENCE [LARGE SCALE GENOMIC DNA]</scope>
    <source>
        <strain evidence="3">cv. Miyagawa wase</strain>
    </source>
</reference>